<feature type="binding site" evidence="15">
    <location>
        <position position="149"/>
    </location>
    <ligand>
        <name>glyoxylate</name>
        <dbReference type="ChEBI" id="CHEBI:36655"/>
    </ligand>
</feature>
<feature type="binding site" evidence="15">
    <location>
        <begin position="306"/>
        <end position="310"/>
    </location>
    <ligand>
        <name>FMN</name>
        <dbReference type="ChEBI" id="CHEBI:58210"/>
    </ligand>
</feature>
<feature type="binding site" evidence="15">
    <location>
        <position position="127"/>
    </location>
    <ligand>
        <name>FMN</name>
        <dbReference type="ChEBI" id="CHEBI:58210"/>
    </ligand>
</feature>
<evidence type="ECO:0000256" key="14">
    <source>
        <dbReference type="PIRSR" id="PIRSR000138-1"/>
    </source>
</evidence>
<dbReference type="FunFam" id="3.20.20.70:FF:000029">
    <property type="entry name" value="L-lactate dehydrogenase"/>
    <property type="match status" value="1"/>
</dbReference>
<evidence type="ECO:0000313" key="18">
    <source>
        <dbReference type="Proteomes" id="UP000250369"/>
    </source>
</evidence>
<dbReference type="PROSITE" id="PS51349">
    <property type="entry name" value="FMN_HYDROXY_ACID_DH_2"/>
    <property type="match status" value="1"/>
</dbReference>
<feature type="binding site" evidence="15">
    <location>
        <position position="147"/>
    </location>
    <ligand>
        <name>FMN</name>
        <dbReference type="ChEBI" id="CHEBI:58210"/>
    </ligand>
</feature>
<evidence type="ECO:0000256" key="8">
    <source>
        <dbReference type="ARBA" id="ARBA00029513"/>
    </source>
</evidence>
<comment type="similarity">
    <text evidence="7">Belongs to the FMN-dependent alpha-hydroxy acid dehydrogenase family.</text>
</comment>
<keyword evidence="6" id="KW-0560">Oxidoreductase</keyword>
<evidence type="ECO:0000256" key="9">
    <source>
        <dbReference type="ARBA" id="ARBA00048754"/>
    </source>
</evidence>
<keyword evidence="18" id="KW-1185">Reference proteome</keyword>
<sequence>MNYGVKIRSIRIKEQQLPGSDRLPISFEDWEARAKVKLPVQAFDYAETGAGSEATMQANRSAFAHWRILQRILVDVADRNLTVPLFDRVYRFPVGIAPIGRQAFYHSEGEVATARAAAATGVLYIHSMVASRSLEDVAATGAHRWMQLYLGHDLEVVASIIRRAEDAGYTGIVLTFDRPEIGWREKDMQNATQPVTSSEGVGNLVTDPVVRRKYSLPLTPDSVQWITVNPETTWEALSSVRKFTRLPLLVKGITYPADAVKAIEAGADGIIVSNHGGRHLDGAVAALDRLPFVVDAVKGAVPVLFDSGVRHGADICKALCLGADTVLIGRPFLYGLAVAGEKGVRHVLENMIADFDLTMGIAGHPNVQSLDRESLQFIGPCGHQ</sequence>
<dbReference type="GO" id="GO:0010181">
    <property type="term" value="F:FMN binding"/>
    <property type="evidence" value="ECO:0007669"/>
    <property type="project" value="InterPro"/>
</dbReference>
<feature type="binding site" evidence="15">
    <location>
        <position position="184"/>
    </location>
    <ligand>
        <name>glyoxylate</name>
        <dbReference type="ChEBI" id="CHEBI:36655"/>
    </ligand>
</feature>
<evidence type="ECO:0000259" key="16">
    <source>
        <dbReference type="PROSITE" id="PS51349"/>
    </source>
</evidence>
<evidence type="ECO:0000256" key="3">
    <source>
        <dbReference type="ARBA" id="ARBA00013087"/>
    </source>
</evidence>
<comment type="cofactor">
    <cofactor evidence="2">
        <name>FMN</name>
        <dbReference type="ChEBI" id="CHEBI:58210"/>
    </cofactor>
</comment>
<feature type="binding site" evidence="15">
    <location>
        <position position="273"/>
    </location>
    <ligand>
        <name>FMN</name>
        <dbReference type="ChEBI" id="CHEBI:58210"/>
    </ligand>
</feature>
<evidence type="ECO:0000256" key="7">
    <source>
        <dbReference type="ARBA" id="ARBA00024042"/>
    </source>
</evidence>
<dbReference type="InterPro" id="IPR000262">
    <property type="entry name" value="FMN-dep_DH"/>
</dbReference>
<evidence type="ECO:0000256" key="1">
    <source>
        <dbReference type="ARBA" id="ARBA00000616"/>
    </source>
</evidence>
<dbReference type="PANTHER" id="PTHR10578">
    <property type="entry name" value="S -2-HYDROXY-ACID OXIDASE-RELATED"/>
    <property type="match status" value="1"/>
</dbReference>
<feature type="binding site" evidence="15">
    <location>
        <position position="175"/>
    </location>
    <ligand>
        <name>FMN</name>
        <dbReference type="ChEBI" id="CHEBI:58210"/>
    </ligand>
</feature>
<comment type="catalytic activity">
    <reaction evidence="9">
        <text>(S)-lactate + O2 = pyruvate + H2O2</text>
        <dbReference type="Rhea" id="RHEA:55868"/>
        <dbReference type="ChEBI" id="CHEBI:15361"/>
        <dbReference type="ChEBI" id="CHEBI:15379"/>
        <dbReference type="ChEBI" id="CHEBI:16240"/>
        <dbReference type="ChEBI" id="CHEBI:16651"/>
    </reaction>
    <physiologicalReaction direction="left-to-right" evidence="9">
        <dbReference type="Rhea" id="RHEA:55869"/>
    </physiologicalReaction>
</comment>
<dbReference type="InterPro" id="IPR013785">
    <property type="entry name" value="Aldolase_TIM"/>
</dbReference>
<evidence type="ECO:0000256" key="11">
    <source>
        <dbReference type="ARBA" id="ARBA00050773"/>
    </source>
</evidence>
<dbReference type="Proteomes" id="UP000250369">
    <property type="component" value="Unassembled WGS sequence"/>
</dbReference>
<comment type="catalytic activity">
    <reaction evidence="10">
        <text>mandelate + O2 = phenylglyoxylate + H2O2</text>
        <dbReference type="Rhea" id="RHEA:68968"/>
        <dbReference type="ChEBI" id="CHEBI:15379"/>
        <dbReference type="ChEBI" id="CHEBI:16240"/>
        <dbReference type="ChEBI" id="CHEBI:25147"/>
        <dbReference type="ChEBI" id="CHEBI:36656"/>
    </reaction>
</comment>
<name>A0A329LRN0_9BACL</name>
<dbReference type="AlphaFoldDB" id="A0A329LRN0"/>
<dbReference type="OrthoDB" id="9770452at2"/>
<feature type="binding site" evidence="15">
    <location>
        <begin position="329"/>
        <end position="330"/>
    </location>
    <ligand>
        <name>FMN</name>
        <dbReference type="ChEBI" id="CHEBI:58210"/>
    </ligand>
</feature>
<organism evidence="17 18">
    <name type="scientific">Paenibacillus contaminans</name>
    <dbReference type="NCBI Taxonomy" id="450362"/>
    <lineage>
        <taxon>Bacteria</taxon>
        <taxon>Bacillati</taxon>
        <taxon>Bacillota</taxon>
        <taxon>Bacilli</taxon>
        <taxon>Bacillales</taxon>
        <taxon>Paenibacillaceae</taxon>
        <taxon>Paenibacillus</taxon>
    </lineage>
</organism>
<dbReference type="SUPFAM" id="SSF51395">
    <property type="entry name" value="FMN-linked oxidoreductases"/>
    <property type="match status" value="1"/>
</dbReference>
<evidence type="ECO:0000256" key="2">
    <source>
        <dbReference type="ARBA" id="ARBA00001917"/>
    </source>
</evidence>
<dbReference type="InterPro" id="IPR012133">
    <property type="entry name" value="Alpha-hydoxy_acid_DH_FMN"/>
</dbReference>
<dbReference type="RefSeq" id="WP_113036171.1">
    <property type="nucleotide sequence ID" value="NZ_QMFB01000042.1"/>
</dbReference>
<dbReference type="Gene3D" id="3.20.20.70">
    <property type="entry name" value="Aldolase class I"/>
    <property type="match status" value="1"/>
</dbReference>
<keyword evidence="5 15" id="KW-0288">FMN</keyword>
<evidence type="ECO:0000256" key="4">
    <source>
        <dbReference type="ARBA" id="ARBA00022630"/>
    </source>
</evidence>
<feature type="binding site" evidence="15">
    <location>
        <position position="278"/>
    </location>
    <ligand>
        <name>glyoxylate</name>
        <dbReference type="ChEBI" id="CHEBI:36655"/>
    </ligand>
</feature>
<feature type="binding site" evidence="15">
    <location>
        <position position="275"/>
    </location>
    <ligand>
        <name>glyoxylate</name>
        <dbReference type="ChEBI" id="CHEBI:36655"/>
    </ligand>
</feature>
<feature type="domain" description="FMN hydroxy acid dehydrogenase" evidence="16">
    <location>
        <begin position="19"/>
        <end position="380"/>
    </location>
</feature>
<dbReference type="EC" id="1.1.3.15" evidence="3"/>
<keyword evidence="4 15" id="KW-0285">Flavoprotein</keyword>
<evidence type="ECO:0000256" key="15">
    <source>
        <dbReference type="PIRSR" id="PIRSR000138-2"/>
    </source>
</evidence>
<comment type="catalytic activity">
    <reaction evidence="12">
        <text>2-hydroxyoctanoate + O2 = 2-oxooctanoate + H2O2</text>
        <dbReference type="Rhea" id="RHEA:67940"/>
        <dbReference type="ChEBI" id="CHEBI:15379"/>
        <dbReference type="ChEBI" id="CHEBI:16240"/>
        <dbReference type="ChEBI" id="CHEBI:133514"/>
        <dbReference type="ChEBI" id="CHEBI:176689"/>
    </reaction>
</comment>
<feature type="active site" description="Proton acceptor" evidence="14">
    <location>
        <position position="275"/>
    </location>
</feature>
<evidence type="ECO:0000256" key="5">
    <source>
        <dbReference type="ARBA" id="ARBA00022643"/>
    </source>
</evidence>
<comment type="caution">
    <text evidence="17">The sequence shown here is derived from an EMBL/GenBank/DDBJ whole genome shotgun (WGS) entry which is preliminary data.</text>
</comment>
<evidence type="ECO:0000256" key="12">
    <source>
        <dbReference type="ARBA" id="ARBA00052949"/>
    </source>
</evidence>
<comment type="catalytic activity">
    <reaction evidence="11">
        <text>2-hydroxyoctadecanoate + O2 = 2-oxooctadecanoate + H2O2</text>
        <dbReference type="Rhea" id="RHEA:68964"/>
        <dbReference type="ChEBI" id="CHEBI:15379"/>
        <dbReference type="ChEBI" id="CHEBI:16240"/>
        <dbReference type="ChEBI" id="CHEBI:17162"/>
        <dbReference type="ChEBI" id="CHEBI:76724"/>
    </reaction>
</comment>
<dbReference type="EMBL" id="QMFB01000042">
    <property type="protein sequence ID" value="RAV10585.1"/>
    <property type="molecule type" value="Genomic_DNA"/>
</dbReference>
<feature type="binding site" evidence="15">
    <location>
        <position position="251"/>
    </location>
    <ligand>
        <name>FMN</name>
        <dbReference type="ChEBI" id="CHEBI:58210"/>
    </ligand>
</feature>
<evidence type="ECO:0000256" key="13">
    <source>
        <dbReference type="ARBA" id="ARBA00079803"/>
    </source>
</evidence>
<dbReference type="PIRSF" id="PIRSF000138">
    <property type="entry name" value="Al-hdrx_acd_dh"/>
    <property type="match status" value="1"/>
</dbReference>
<reference evidence="17 18" key="1">
    <citation type="journal article" date="2009" name="Int. J. Syst. Evol. Microbiol.">
        <title>Paenibacillus contaminans sp. nov., isolated from a contaminated laboratory plate.</title>
        <authorList>
            <person name="Chou J.H."/>
            <person name="Lee J.H."/>
            <person name="Lin M.C."/>
            <person name="Chang P.S."/>
            <person name="Arun A.B."/>
            <person name="Young C.C."/>
            <person name="Chen W.M."/>
        </authorList>
    </citation>
    <scope>NUCLEOTIDE SEQUENCE [LARGE SCALE GENOMIC DNA]</scope>
    <source>
        <strain evidence="17 18">CKOBP-6</strain>
    </source>
</reference>
<dbReference type="GO" id="GO:0003973">
    <property type="term" value="F:(S)-2-hydroxy-acid oxidase activity"/>
    <property type="evidence" value="ECO:0007669"/>
    <property type="project" value="UniProtKB-EC"/>
</dbReference>
<gene>
    <name evidence="17" type="ORF">DQG23_37520</name>
</gene>
<feature type="binding site" evidence="15">
    <location>
        <position position="45"/>
    </location>
    <ligand>
        <name>glyoxylate</name>
        <dbReference type="ChEBI" id="CHEBI:36655"/>
    </ligand>
</feature>
<dbReference type="Pfam" id="PF01070">
    <property type="entry name" value="FMN_dh"/>
    <property type="match status" value="1"/>
</dbReference>
<feature type="binding site" evidence="15">
    <location>
        <begin position="98"/>
        <end position="100"/>
    </location>
    <ligand>
        <name>FMN</name>
        <dbReference type="ChEBI" id="CHEBI:58210"/>
    </ligand>
</feature>
<proteinExistence type="inferred from homology"/>
<dbReference type="InterPro" id="IPR037396">
    <property type="entry name" value="FMN_HAD"/>
</dbReference>
<evidence type="ECO:0000256" key="10">
    <source>
        <dbReference type="ARBA" id="ARBA00050549"/>
    </source>
</evidence>
<dbReference type="PANTHER" id="PTHR10578:SF143">
    <property type="entry name" value="FMN-DEPENDENT ALPHA-HYDROXY ACID DEHYDROGENASE PB1A11.03"/>
    <property type="match status" value="1"/>
</dbReference>
<evidence type="ECO:0000256" key="6">
    <source>
        <dbReference type="ARBA" id="ARBA00023002"/>
    </source>
</evidence>
<comment type="catalytic activity">
    <reaction evidence="1">
        <text>a (2S)-2-hydroxycarboxylate + O2 = a 2-oxocarboxylate + H2O2</text>
        <dbReference type="Rhea" id="RHEA:16789"/>
        <dbReference type="ChEBI" id="CHEBI:15379"/>
        <dbReference type="ChEBI" id="CHEBI:16240"/>
        <dbReference type="ChEBI" id="CHEBI:35179"/>
        <dbReference type="ChEBI" id="CHEBI:58123"/>
        <dbReference type="EC" id="1.1.3.15"/>
    </reaction>
</comment>
<evidence type="ECO:0000313" key="17">
    <source>
        <dbReference type="EMBL" id="RAV10585.1"/>
    </source>
</evidence>
<protein>
    <recommendedName>
        <fullName evidence="8">L-lactate oxidase</fullName>
        <ecNumber evidence="3">1.1.3.15</ecNumber>
    </recommendedName>
    <alternativeName>
        <fullName evidence="13">(S)-2-hydroxy-acid oxidase</fullName>
    </alternativeName>
</protein>
<accession>A0A329LRN0</accession>